<dbReference type="PANTHER" id="PTHR45761">
    <property type="entry name" value="EXTENDED SYNAPTOTAGMIN-LIKE PROTEIN 2, ISOFORM C"/>
    <property type="match status" value="1"/>
</dbReference>
<dbReference type="GO" id="GO:0006869">
    <property type="term" value="P:lipid transport"/>
    <property type="evidence" value="ECO:0007669"/>
    <property type="project" value="UniProtKB-KW"/>
</dbReference>
<evidence type="ECO:0000256" key="5">
    <source>
        <dbReference type="ARBA" id="ARBA00022737"/>
    </source>
</evidence>
<dbReference type="PROSITE" id="PS51847">
    <property type="entry name" value="SMP"/>
    <property type="match status" value="1"/>
</dbReference>
<evidence type="ECO:0000259" key="12">
    <source>
        <dbReference type="PROSITE" id="PS50004"/>
    </source>
</evidence>
<evidence type="ECO:0000256" key="3">
    <source>
        <dbReference type="ARBA" id="ARBA00022692"/>
    </source>
</evidence>
<dbReference type="GO" id="GO:0008429">
    <property type="term" value="F:phosphatidylethanolamine binding"/>
    <property type="evidence" value="ECO:0007669"/>
    <property type="project" value="TreeGrafter"/>
</dbReference>
<dbReference type="Pfam" id="PF00168">
    <property type="entry name" value="C2"/>
    <property type="match status" value="3"/>
</dbReference>
<organism evidence="14 15">
    <name type="scientific">Bugula neritina</name>
    <name type="common">Brown bryozoan</name>
    <name type="synonym">Sertularia neritina</name>
    <dbReference type="NCBI Taxonomy" id="10212"/>
    <lineage>
        <taxon>Eukaryota</taxon>
        <taxon>Metazoa</taxon>
        <taxon>Spiralia</taxon>
        <taxon>Lophotrochozoa</taxon>
        <taxon>Bryozoa</taxon>
        <taxon>Gymnolaemata</taxon>
        <taxon>Cheilostomatida</taxon>
        <taxon>Flustrina</taxon>
        <taxon>Buguloidea</taxon>
        <taxon>Bugulidae</taxon>
        <taxon>Bugula</taxon>
    </lineage>
</organism>
<dbReference type="OrthoDB" id="1029639at2759"/>
<evidence type="ECO:0000256" key="8">
    <source>
        <dbReference type="ARBA" id="ARBA00023055"/>
    </source>
</evidence>
<evidence type="ECO:0000256" key="4">
    <source>
        <dbReference type="ARBA" id="ARBA00022723"/>
    </source>
</evidence>
<keyword evidence="6" id="KW-0106">Calcium</keyword>
<keyword evidence="2" id="KW-0813">Transport</keyword>
<evidence type="ECO:0000313" key="15">
    <source>
        <dbReference type="Proteomes" id="UP000593567"/>
    </source>
</evidence>
<dbReference type="EMBL" id="VXIV02002496">
    <property type="protein sequence ID" value="KAF6025100.1"/>
    <property type="molecule type" value="Genomic_DNA"/>
</dbReference>
<evidence type="ECO:0000259" key="13">
    <source>
        <dbReference type="PROSITE" id="PS51847"/>
    </source>
</evidence>
<feature type="domain" description="C2" evidence="12">
    <location>
        <begin position="179"/>
        <end position="299"/>
    </location>
</feature>
<feature type="region of interest" description="Disordered" evidence="11">
    <location>
        <begin position="515"/>
        <end position="543"/>
    </location>
</feature>
<dbReference type="GO" id="GO:0005544">
    <property type="term" value="F:calcium-dependent phospholipid binding"/>
    <property type="evidence" value="ECO:0007669"/>
    <property type="project" value="TreeGrafter"/>
</dbReference>
<feature type="domain" description="SMP-LTD" evidence="13">
    <location>
        <begin position="10"/>
        <end position="186"/>
    </location>
</feature>
<keyword evidence="7" id="KW-1133">Transmembrane helix</keyword>
<feature type="compositionally biased region" description="Polar residues" evidence="11">
    <location>
        <begin position="518"/>
        <end position="527"/>
    </location>
</feature>
<dbReference type="InterPro" id="IPR039010">
    <property type="entry name" value="Synaptotagmin_SMP"/>
</dbReference>
<protein>
    <submittedName>
        <fullName evidence="14">ESYT3</fullName>
    </submittedName>
</protein>
<dbReference type="PANTHER" id="PTHR45761:SF1">
    <property type="entry name" value="EXTENDED SYNAPTOTAGMIN-LIKE PROTEIN 2, ISOFORM C"/>
    <property type="match status" value="1"/>
</dbReference>
<evidence type="ECO:0000256" key="1">
    <source>
        <dbReference type="ARBA" id="ARBA00004370"/>
    </source>
</evidence>
<dbReference type="Pfam" id="PF17047">
    <property type="entry name" value="SMP_LBD"/>
    <property type="match status" value="1"/>
</dbReference>
<dbReference type="SMART" id="SM00239">
    <property type="entry name" value="C2"/>
    <property type="match status" value="3"/>
</dbReference>
<keyword evidence="3" id="KW-0812">Transmembrane</keyword>
<dbReference type="GO" id="GO:0005509">
    <property type="term" value="F:calcium ion binding"/>
    <property type="evidence" value="ECO:0007669"/>
    <property type="project" value="TreeGrafter"/>
</dbReference>
<dbReference type="Proteomes" id="UP000593567">
    <property type="component" value="Unassembled WGS sequence"/>
</dbReference>
<dbReference type="CDD" id="cd21670">
    <property type="entry name" value="SMP_ESyt"/>
    <property type="match status" value="1"/>
</dbReference>
<name>A0A7J7JFU5_BUGNE</name>
<keyword evidence="9" id="KW-0446">Lipid-binding</keyword>
<gene>
    <name evidence="14" type="ORF">EB796_016579</name>
</gene>
<comment type="subcellular location">
    <subcellularLocation>
        <location evidence="1">Membrane</location>
    </subcellularLocation>
</comment>
<proteinExistence type="predicted"/>
<dbReference type="AlphaFoldDB" id="A0A7J7JFU5"/>
<keyword evidence="10" id="KW-0472">Membrane</keyword>
<dbReference type="GO" id="GO:0005789">
    <property type="term" value="C:endoplasmic reticulum membrane"/>
    <property type="evidence" value="ECO:0007669"/>
    <property type="project" value="TreeGrafter"/>
</dbReference>
<reference evidence="14" key="1">
    <citation type="submission" date="2020-06" db="EMBL/GenBank/DDBJ databases">
        <title>Draft genome of Bugula neritina, a colonial animal packing powerful symbionts and potential medicines.</title>
        <authorList>
            <person name="Rayko M."/>
        </authorList>
    </citation>
    <scope>NUCLEOTIDE SEQUENCE [LARGE SCALE GENOMIC DNA]</scope>
    <source>
        <strain evidence="14">Kwan_BN1</strain>
    </source>
</reference>
<evidence type="ECO:0000313" key="14">
    <source>
        <dbReference type="EMBL" id="KAF6025100.1"/>
    </source>
</evidence>
<dbReference type="GO" id="GO:0031210">
    <property type="term" value="F:phosphatidylcholine binding"/>
    <property type="evidence" value="ECO:0007669"/>
    <property type="project" value="TreeGrafter"/>
</dbReference>
<evidence type="ECO:0000256" key="11">
    <source>
        <dbReference type="SAM" id="MobiDB-lite"/>
    </source>
</evidence>
<evidence type="ECO:0000256" key="2">
    <source>
        <dbReference type="ARBA" id="ARBA00022448"/>
    </source>
</evidence>
<feature type="domain" description="C2" evidence="12">
    <location>
        <begin position="318"/>
        <end position="444"/>
    </location>
</feature>
<dbReference type="InterPro" id="IPR051634">
    <property type="entry name" value="Extended_Synaptotagmin"/>
</dbReference>
<dbReference type="SUPFAM" id="SSF49562">
    <property type="entry name" value="C2 domain (Calcium/lipid-binding domain, CaLB)"/>
    <property type="match status" value="3"/>
</dbReference>
<dbReference type="Gene3D" id="2.60.40.150">
    <property type="entry name" value="C2 domain"/>
    <property type="match status" value="3"/>
</dbReference>
<sequence length="759" mass="84080">MQVRYVPSPDPKQSVWLTKIFMKLWPYAKEKIDVFMRSHLQNSIRRNLPSTLKSFTFTDIDLGVQVPQVLAVDVKEGEEDYIILDLEILCDSDAEIGLTIGKLESTIKDIQVHGTLRVVLTDLNSSWPFFGKMNLSFVSSPSLAFRLAKAASIFNVAGFRDIIHESISDQLSKLLVLPHFLTIPINNEYRASTAYPLPQGVLRMHINRAKDLPRNDQTDSIDPYCVVQVGATRCQTGVIQKTDNPMWNESFEFVVNDSQGQYVEVQCIDAADNTDIGSLGSCYVSIATLMESSGKNMWLTMDKQTGGSVSITPTWLELAEDMSLLPEMEMIGSQWKSVAIVNVGVESASSLPDIPTLKRQRSLRSLSKPSSYVRLTLDKQEKCTKVVQATETPEWGENFYILASDPRKQELLCEVIDHVTDSVLGSTSIPLRDLTGQPNIGAKSFSLTTKLSAGAQATLKLSLALRALVSNDYLPEPPTKSAEGAEIPALSITLPSQSLSSSTALPASLSTSQLQSEIPLSNASTPVRSRKTEPLLPRVDNDTDSCGGHSDILDFDNWSETASNGLMTGGATYIVISRPDGSTVSEIIQNADETLTSGKENISFDRTRFGKIQITLRYSSHQQRLMIVIHQCCNLIPARVDKDTPPDPFVVLTLYNGRNKVDRKKTKHQKSTLNPVFDETFEFKLPKPNLENAMVELSIKNKKRLFQKGKASIGSVLLRVQALDLSEARTDWYLIKNIKESNESLNETSTSVMSQQSNS</sequence>
<dbReference type="InterPro" id="IPR031468">
    <property type="entry name" value="SMP_LBD"/>
</dbReference>
<dbReference type="GO" id="GO:0035091">
    <property type="term" value="F:phosphatidylinositol binding"/>
    <property type="evidence" value="ECO:0007669"/>
    <property type="project" value="TreeGrafter"/>
</dbReference>
<keyword evidence="4" id="KW-0479">Metal-binding</keyword>
<comment type="caution">
    <text evidence="14">The sequence shown here is derived from an EMBL/GenBank/DDBJ whole genome shotgun (WGS) entry which is preliminary data.</text>
</comment>
<keyword evidence="8" id="KW-0445">Lipid transport</keyword>
<dbReference type="PROSITE" id="PS50004">
    <property type="entry name" value="C2"/>
    <property type="match status" value="3"/>
</dbReference>
<keyword evidence="15" id="KW-1185">Reference proteome</keyword>
<dbReference type="InterPro" id="IPR000008">
    <property type="entry name" value="C2_dom"/>
</dbReference>
<keyword evidence="5" id="KW-0677">Repeat</keyword>
<evidence type="ECO:0000256" key="10">
    <source>
        <dbReference type="ARBA" id="ARBA00023136"/>
    </source>
</evidence>
<feature type="domain" description="C2" evidence="12">
    <location>
        <begin position="608"/>
        <end position="733"/>
    </location>
</feature>
<evidence type="ECO:0000256" key="6">
    <source>
        <dbReference type="ARBA" id="ARBA00022837"/>
    </source>
</evidence>
<dbReference type="InterPro" id="IPR035892">
    <property type="entry name" value="C2_domain_sf"/>
</dbReference>
<evidence type="ECO:0000256" key="9">
    <source>
        <dbReference type="ARBA" id="ARBA00023121"/>
    </source>
</evidence>
<accession>A0A7J7JFU5</accession>
<evidence type="ECO:0000256" key="7">
    <source>
        <dbReference type="ARBA" id="ARBA00022989"/>
    </source>
</evidence>